<keyword evidence="2" id="KW-0067">ATP-binding</keyword>
<evidence type="ECO:0000256" key="1">
    <source>
        <dbReference type="SAM" id="MobiDB-lite"/>
    </source>
</evidence>
<evidence type="ECO:0000313" key="2">
    <source>
        <dbReference type="EMBL" id="MCQ4165509.1"/>
    </source>
</evidence>
<feature type="region of interest" description="Disordered" evidence="1">
    <location>
        <begin position="667"/>
        <end position="687"/>
    </location>
</feature>
<dbReference type="EMBL" id="JANFQO010000010">
    <property type="protein sequence ID" value="MCQ4165509.1"/>
    <property type="molecule type" value="Genomic_DNA"/>
</dbReference>
<keyword evidence="2" id="KW-0347">Helicase</keyword>
<evidence type="ECO:0000313" key="3">
    <source>
        <dbReference type="Proteomes" id="UP001165498"/>
    </source>
</evidence>
<name>A0ABT1QTB1_9GAMM</name>
<dbReference type="GO" id="GO:0004386">
    <property type="term" value="F:helicase activity"/>
    <property type="evidence" value="ECO:0007669"/>
    <property type="project" value="UniProtKB-KW"/>
</dbReference>
<keyword evidence="2" id="KW-0378">Hydrolase</keyword>
<dbReference type="RefSeq" id="WP_255914699.1">
    <property type="nucleotide sequence ID" value="NZ_JANFQO010000010.1"/>
</dbReference>
<proteinExistence type="predicted"/>
<protein>
    <submittedName>
        <fullName evidence="2">DEAD/DEAH box helicase</fullName>
    </submittedName>
</protein>
<keyword evidence="3" id="KW-1185">Reference proteome</keyword>
<accession>A0ABT1QTB1</accession>
<feature type="compositionally biased region" description="Basic residues" evidence="1">
    <location>
        <begin position="667"/>
        <end position="684"/>
    </location>
</feature>
<organism evidence="2 3">
    <name type="scientific">Tahibacter harae</name>
    <dbReference type="NCBI Taxonomy" id="2963937"/>
    <lineage>
        <taxon>Bacteria</taxon>
        <taxon>Pseudomonadati</taxon>
        <taxon>Pseudomonadota</taxon>
        <taxon>Gammaproteobacteria</taxon>
        <taxon>Lysobacterales</taxon>
        <taxon>Rhodanobacteraceae</taxon>
        <taxon>Tahibacter</taxon>
    </lineage>
</organism>
<dbReference type="Proteomes" id="UP001165498">
    <property type="component" value="Unassembled WGS sequence"/>
</dbReference>
<keyword evidence="2" id="KW-0547">Nucleotide-binding</keyword>
<dbReference type="InterPro" id="IPR027417">
    <property type="entry name" value="P-loop_NTPase"/>
</dbReference>
<dbReference type="SUPFAM" id="SSF52540">
    <property type="entry name" value="P-loop containing nucleoside triphosphate hydrolases"/>
    <property type="match status" value="2"/>
</dbReference>
<reference evidence="2" key="1">
    <citation type="submission" date="2022-07" db="EMBL/GenBank/DDBJ databases">
        <title>Tahibacter sp., a new gammaproteobacterium isolated from the silt sample collected at pig farm.</title>
        <authorList>
            <person name="Chen H."/>
        </authorList>
    </citation>
    <scope>NUCLEOTIDE SEQUENCE</scope>
    <source>
        <strain evidence="2">P2K</strain>
    </source>
</reference>
<dbReference type="Gene3D" id="3.40.50.300">
    <property type="entry name" value="P-loop containing nucleotide triphosphate hydrolases"/>
    <property type="match status" value="2"/>
</dbReference>
<sequence length="1090" mass="121297">MHEAIGQLEQVLRRLTDFQRATVQVVCARLQSAGPARRMLVADEVGLGKTLIARGVIATLLKQRLERGADAGPLRVAYICSNQALARENLKKLEVFSGKASDGWVHTPEFGRLAELGVLQPAPETGLLVSLLSLTPATSFALTQGHGNAVERYLLWRAFTQDQRDAGLKDQLDPFFRKGVHGAWDAAESQYRKRCLNPETLQRFQARLDEAPPLDARHQAAATALALDGRSWRSLVCSLLEKGITWESDGEGRLLSLFLLSRLRRVYVECCAQNLQADLFILDEFQRFKDLVIVAAEGEEVSEQQIIARHVLHRDRAALLLSATPFKALSQVDEEDEGKAHLHEFSEVLRYLCGADEPLIERFQQKRAALLAQVLKLPLTAHPGRGLDDTAKRELQALLRGLICRTERAGLLAHEEQALHEVAEPPLAPLREEIDAYVELDRLARQVREALSGSHGSDVMAFFKAAPWCLSFLGGYQFRQQLQKWCDDPGGERARKLDALRHSWIPHEAFNSYRLDLAGAAPGARFRRLLQSVAPAGAEQLLWLPPSLPYYPGEGPFAGLHGFSKSLLFSSLVLAPRALSSYVSYACERRLVHEAGLLGERNYFDAREERQGSFRLDGEGISTGWGLIYPGLCLAAAVSGLQADTLAQVRRQARAALRKPCLELKKRHAGPGRSRRKSKSRRSSGPKTARWYALAPFLLDLTAAGESGRQRFDEWLEAVPKQELSDARSKQFKHLGEAVRAQELALGPPPADLLDYLADLAIAGPGVALWRSLSRLWPDAERQHLLGCGADAGLALLHKFNRAESRLVLRAVCGRRRPAPAVAAYAAMGNLQAVLDEYFHLLRGACGQPGEAVAAFKVAAGAAAVSVVAQKQLPPKEQSLDADVRFHCHYAVPLGNQRGTDEKGVERISNLRAAFNSPFWPFMLNSTSIGQEGLDFHWYCRRVVHWSLPSNPIDLEQREGRVNRYKSLVVRQRAAQCYRGGRWSDGDIWDAVFAQVKQDSGGGDLIPCWHVPGGDACVERLIPRMPFSREVRRRHELLRILSLYRLSFGQPRQQELIEELLRRDYSSADLAEIRRALLVELAPVKYIGLC</sequence>
<comment type="caution">
    <text evidence="2">The sequence shown here is derived from an EMBL/GenBank/DDBJ whole genome shotgun (WGS) entry which is preliminary data.</text>
</comment>
<gene>
    <name evidence="2" type="ORF">NM961_12395</name>
</gene>